<evidence type="ECO:0000313" key="11">
    <source>
        <dbReference type="EMBL" id="GAU93556.1"/>
    </source>
</evidence>
<dbReference type="SUPFAM" id="SSF50911">
    <property type="entry name" value="Mannose 6-phosphate receptor domain"/>
    <property type="match status" value="1"/>
</dbReference>
<evidence type="ECO:0000256" key="9">
    <source>
        <dbReference type="SAM" id="SignalP"/>
    </source>
</evidence>
<comment type="subcellular location">
    <subcellularLocation>
        <location evidence="1">Cell membrane</location>
        <topology evidence="1">Single-pass type I membrane protein</topology>
    </subcellularLocation>
</comment>
<feature type="transmembrane region" description="Helical" evidence="8">
    <location>
        <begin position="898"/>
        <end position="922"/>
    </location>
</feature>
<evidence type="ECO:0000256" key="3">
    <source>
        <dbReference type="ARBA" id="ARBA00022475"/>
    </source>
</evidence>
<keyword evidence="6" id="KW-0325">Glycoprotein</keyword>
<feature type="signal peptide" evidence="9">
    <location>
        <begin position="1"/>
        <end position="25"/>
    </location>
</feature>
<accession>A0A1D1UV46</accession>
<keyword evidence="12" id="KW-1185">Reference proteome</keyword>
<sequence>MESIPYHMFISGFVVMFLQHGITWAQLAVCSENDIKFEITQCDKDNGFWRVAVPVNESLLCSPSSKPPLRVHGCDTFCPAGHYYSVEALECSPCKAGTYSSGNAQIYDDWPEIPSGFSTQMTTLANSGRSSLFTDSRLPSLSSCSKTTWTPRGDYISMQGEEGCMSRLLLEVDILQQTGSVDFEYQFPESGTTMFTFNVLSSDCRTGLSQKALLGDAISKSGSTPVRIFLDPTTRNSWAAVKTDLPKGKHTLVWTGISMIGQQDSSRKSIRIRKVQVSGVNYSRSCTVCPAGTSSPSGSSTCQECPMNHVSAKGSGSCRACPESQYALPGFLQCFDRPPCTEKDYLRKIGPCQSDGQGDLSFKWIEPMICKEDSSTSKLPATIRIPCPKCAPGTVRYNATACTVCDEGQFAGQQGTCQACPSGTDPAFKYEITSWNLVPYHFDSFCWSNSDLGCGKDTGWQLDGDKLLSGYGHEDDVLLVAQLFTAGFRKKISSDVYGQLTFEFDLSCKSPECQLDFLLEDTTSYETVKVKTWIGPQSRTKFEFPVTQNSSLAFTWTFTKINMQGAQLTSTKARQFGQDVARIFGINLTNTIDGGADKCQPCAGSGSQCRRCGPGQVWDTELTNCRTCPPNHVVSEHDASCVPCGENLVAENGKCETNCRVSFLGGKKHYDLTPLKGFHTVRTQHFFPSGGEEYYHVFNISLCETSPVVCANTAHQGSLVTSKNSVSGLICRTTHLVGDQSSNTTAVHSFVAGKELTHISTPDEDATGKVFAGVPPEIASSLAPDLYWHYRAIVPTSKCPTGKTTTIAMRCSKNSTDDWSNLLVPSECAEGTCDGCNYHLMWPTIYACPVCGPEDYTTVRGECISSQQKIYYHSNFYCRETNSSADLIKVVRCHSVPYSVQVLIVVLVGLGVLLTVVLAIFYKKGKKFEQRYTKLVQDASGVVHLQLPESCVDEHDLDSGQDQMDNGGTFDEDGGHFDLQIKTPSQTIFTKVKKAITKNSKRTLSNPIRDRKDYGGSRNEENELLAE</sequence>
<keyword evidence="4 9" id="KW-0732">Signal</keyword>
<dbReference type="SMART" id="SM01411">
    <property type="entry name" value="Ephrin_rec_like"/>
    <property type="match status" value="4"/>
</dbReference>
<organism evidence="11 12">
    <name type="scientific">Ramazzottius varieornatus</name>
    <name type="common">Water bear</name>
    <name type="synonym">Tardigrade</name>
    <dbReference type="NCBI Taxonomy" id="947166"/>
    <lineage>
        <taxon>Eukaryota</taxon>
        <taxon>Metazoa</taxon>
        <taxon>Ecdysozoa</taxon>
        <taxon>Tardigrada</taxon>
        <taxon>Eutardigrada</taxon>
        <taxon>Parachela</taxon>
        <taxon>Hypsibioidea</taxon>
        <taxon>Ramazzottiidae</taxon>
        <taxon>Ramazzottius</taxon>
    </lineage>
</organism>
<dbReference type="Pfam" id="PF23032">
    <property type="entry name" value="GBD_ELAPOR1-like_3rd"/>
    <property type="match status" value="1"/>
</dbReference>
<dbReference type="STRING" id="947166.A0A1D1UV46"/>
<protein>
    <recommendedName>
        <fullName evidence="10">MRH domain-containing protein</fullName>
    </recommendedName>
</protein>
<dbReference type="InterPro" id="IPR009011">
    <property type="entry name" value="Man6P_isomerase_rcpt-bd_dom_sf"/>
</dbReference>
<keyword evidence="5" id="KW-1015">Disulfide bond</keyword>
<feature type="chain" id="PRO_5008897661" description="MRH domain-containing protein" evidence="9">
    <location>
        <begin position="26"/>
        <end position="1027"/>
    </location>
</feature>
<gene>
    <name evidence="11" type="primary">RvY_05482-1</name>
    <name evidence="11" type="synonym">RvY_05482.1</name>
    <name evidence="11" type="ORF">RvY_05482</name>
</gene>
<comment type="similarity">
    <text evidence="2">Belongs to the ELAPOR family.</text>
</comment>
<dbReference type="Gene3D" id="2.70.130.10">
    <property type="entry name" value="Mannose-6-phosphate receptor binding domain"/>
    <property type="match status" value="1"/>
</dbReference>
<feature type="domain" description="MRH" evidence="10">
    <location>
        <begin position="657"/>
        <end position="850"/>
    </location>
</feature>
<evidence type="ECO:0000256" key="1">
    <source>
        <dbReference type="ARBA" id="ARBA00004251"/>
    </source>
</evidence>
<dbReference type="InterPro" id="IPR056608">
    <property type="entry name" value="Elapor1/2_GBD"/>
</dbReference>
<evidence type="ECO:0000256" key="4">
    <source>
        <dbReference type="ARBA" id="ARBA00022729"/>
    </source>
</evidence>
<evidence type="ECO:0000256" key="6">
    <source>
        <dbReference type="ARBA" id="ARBA00023180"/>
    </source>
</evidence>
<dbReference type="InterPro" id="IPR056609">
    <property type="entry name" value="Elapor1-like_3rd"/>
</dbReference>
<dbReference type="InterPro" id="IPR044865">
    <property type="entry name" value="MRH_dom"/>
</dbReference>
<dbReference type="AlphaFoldDB" id="A0A1D1UV46"/>
<proteinExistence type="inferred from homology"/>
<evidence type="ECO:0000256" key="8">
    <source>
        <dbReference type="SAM" id="Phobius"/>
    </source>
</evidence>
<dbReference type="InterPro" id="IPR056607">
    <property type="entry name" value="Elapor1/2_MRH"/>
</dbReference>
<keyword evidence="8" id="KW-0472">Membrane</keyword>
<dbReference type="OrthoDB" id="439917at2759"/>
<evidence type="ECO:0000256" key="7">
    <source>
        <dbReference type="SAM" id="MobiDB-lite"/>
    </source>
</evidence>
<dbReference type="Pfam" id="PF23087">
    <property type="entry name" value="MRH_ELAPOR1_9th"/>
    <property type="match status" value="1"/>
</dbReference>
<dbReference type="GO" id="GO:0005886">
    <property type="term" value="C:plasma membrane"/>
    <property type="evidence" value="ECO:0007669"/>
    <property type="project" value="UniProtKB-SubCell"/>
</dbReference>
<evidence type="ECO:0000313" key="12">
    <source>
        <dbReference type="Proteomes" id="UP000186922"/>
    </source>
</evidence>
<evidence type="ECO:0000256" key="5">
    <source>
        <dbReference type="ARBA" id="ARBA00023157"/>
    </source>
</evidence>
<feature type="region of interest" description="Disordered" evidence="7">
    <location>
        <begin position="1000"/>
        <end position="1027"/>
    </location>
</feature>
<dbReference type="SUPFAM" id="SSF57184">
    <property type="entry name" value="Growth factor receptor domain"/>
    <property type="match status" value="2"/>
</dbReference>
<dbReference type="EMBL" id="BDGG01000002">
    <property type="protein sequence ID" value="GAU93556.1"/>
    <property type="molecule type" value="Genomic_DNA"/>
</dbReference>
<dbReference type="PANTHER" id="PTHR22727">
    <property type="entry name" value="PROTEIN CBG13728"/>
    <property type="match status" value="1"/>
</dbReference>
<keyword evidence="8" id="KW-1133">Transmembrane helix</keyword>
<evidence type="ECO:0000256" key="2">
    <source>
        <dbReference type="ARBA" id="ARBA00007627"/>
    </source>
</evidence>
<dbReference type="InterPro" id="IPR009030">
    <property type="entry name" value="Growth_fac_rcpt_cys_sf"/>
</dbReference>
<name>A0A1D1UV46_RAMVA</name>
<reference evidence="11 12" key="1">
    <citation type="journal article" date="2016" name="Nat. Commun.">
        <title>Extremotolerant tardigrade genome and improved radiotolerance of human cultured cells by tardigrade-unique protein.</title>
        <authorList>
            <person name="Hashimoto T."/>
            <person name="Horikawa D.D."/>
            <person name="Saito Y."/>
            <person name="Kuwahara H."/>
            <person name="Kozuka-Hata H."/>
            <person name="Shin-I T."/>
            <person name="Minakuchi Y."/>
            <person name="Ohishi K."/>
            <person name="Motoyama A."/>
            <person name="Aizu T."/>
            <person name="Enomoto A."/>
            <person name="Kondo K."/>
            <person name="Tanaka S."/>
            <person name="Hara Y."/>
            <person name="Koshikawa S."/>
            <person name="Sagara H."/>
            <person name="Miura T."/>
            <person name="Yokobori S."/>
            <person name="Miyagawa K."/>
            <person name="Suzuki Y."/>
            <person name="Kubo T."/>
            <person name="Oyama M."/>
            <person name="Kohara Y."/>
            <person name="Fujiyama A."/>
            <person name="Arakawa K."/>
            <person name="Katayama T."/>
            <person name="Toyoda A."/>
            <person name="Kunieda T."/>
        </authorList>
    </citation>
    <scope>NUCLEOTIDE SEQUENCE [LARGE SCALE GENOMIC DNA]</scope>
    <source>
        <strain evidence="11 12">YOKOZUNA-1</strain>
    </source>
</reference>
<keyword evidence="8" id="KW-0812">Transmembrane</keyword>
<evidence type="ECO:0000259" key="10">
    <source>
        <dbReference type="PROSITE" id="PS51914"/>
    </source>
</evidence>
<dbReference type="PROSITE" id="PS51914">
    <property type="entry name" value="MRH"/>
    <property type="match status" value="1"/>
</dbReference>
<keyword evidence="3" id="KW-1003">Cell membrane</keyword>
<dbReference type="PANTHER" id="PTHR22727:SF15">
    <property type="entry name" value="MRH DOMAIN-CONTAINING PROTEIN"/>
    <property type="match status" value="1"/>
</dbReference>
<dbReference type="Pfam" id="PF23031">
    <property type="entry name" value="GBD_ELAPOR1"/>
    <property type="match status" value="1"/>
</dbReference>
<dbReference type="InterPro" id="IPR039181">
    <property type="entry name" value="Elapor1/2"/>
</dbReference>
<feature type="compositionally biased region" description="Basic and acidic residues" evidence="7">
    <location>
        <begin position="1008"/>
        <end position="1021"/>
    </location>
</feature>
<comment type="caution">
    <text evidence="11">The sequence shown here is derived from an EMBL/GenBank/DDBJ whole genome shotgun (WGS) entry which is preliminary data.</text>
</comment>
<dbReference type="Proteomes" id="UP000186922">
    <property type="component" value="Unassembled WGS sequence"/>
</dbReference>